<accession>R7WE31</accession>
<dbReference type="EnsemblPlants" id="EMT20698">
    <property type="protein sequence ID" value="EMT20698"/>
    <property type="gene ID" value="F775_22412"/>
</dbReference>
<feature type="transmembrane region" description="Helical" evidence="2">
    <location>
        <begin position="12"/>
        <end position="35"/>
    </location>
</feature>
<protein>
    <submittedName>
        <fullName evidence="3">Uncharacterized protein</fullName>
    </submittedName>
</protein>
<organism evidence="3">
    <name type="scientific">Aegilops tauschii</name>
    <name type="common">Tausch's goatgrass</name>
    <name type="synonym">Aegilops squarrosa</name>
    <dbReference type="NCBI Taxonomy" id="37682"/>
    <lineage>
        <taxon>Eukaryota</taxon>
        <taxon>Viridiplantae</taxon>
        <taxon>Streptophyta</taxon>
        <taxon>Embryophyta</taxon>
        <taxon>Tracheophyta</taxon>
        <taxon>Spermatophyta</taxon>
        <taxon>Magnoliopsida</taxon>
        <taxon>Liliopsida</taxon>
        <taxon>Poales</taxon>
        <taxon>Poaceae</taxon>
        <taxon>BOP clade</taxon>
        <taxon>Pooideae</taxon>
        <taxon>Triticodae</taxon>
        <taxon>Triticeae</taxon>
        <taxon>Triticinae</taxon>
        <taxon>Aegilops</taxon>
    </lineage>
</organism>
<feature type="compositionally biased region" description="Low complexity" evidence="1">
    <location>
        <begin position="122"/>
        <end position="140"/>
    </location>
</feature>
<sequence>MVLLDWRISGNRVGLTVLRSVMLLDLLALMAAFAAGSCHDVVASICVSVLFGLVFAYVAVHVYAKTRREKILMDSCAWRSPEEEKRLKKRPKFLLLLTTFATPLAYGDGLVPPGGFWSETRAAGRGTAPTPAPRCCTTGPMRSDTTPSSKALPLLQSVE</sequence>
<feature type="transmembrane region" description="Helical" evidence="2">
    <location>
        <begin position="41"/>
        <end position="64"/>
    </location>
</feature>
<evidence type="ECO:0000256" key="2">
    <source>
        <dbReference type="SAM" id="Phobius"/>
    </source>
</evidence>
<name>R7WE31_AEGTA</name>
<keyword evidence="2" id="KW-0812">Transmembrane</keyword>
<proteinExistence type="predicted"/>
<evidence type="ECO:0000313" key="3">
    <source>
        <dbReference type="EnsemblPlants" id="EMT20698"/>
    </source>
</evidence>
<keyword evidence="2" id="KW-1133">Transmembrane helix</keyword>
<reference evidence="3" key="1">
    <citation type="submission" date="2015-06" db="UniProtKB">
        <authorList>
            <consortium name="EnsemblPlants"/>
        </authorList>
    </citation>
    <scope>IDENTIFICATION</scope>
</reference>
<keyword evidence="2" id="KW-0472">Membrane</keyword>
<evidence type="ECO:0000256" key="1">
    <source>
        <dbReference type="SAM" id="MobiDB-lite"/>
    </source>
</evidence>
<dbReference type="AlphaFoldDB" id="R7WE31"/>
<feature type="region of interest" description="Disordered" evidence="1">
    <location>
        <begin position="122"/>
        <end position="159"/>
    </location>
</feature>